<organism evidence="4 5">
    <name type="scientific">Litorilinea aerophila</name>
    <dbReference type="NCBI Taxonomy" id="1204385"/>
    <lineage>
        <taxon>Bacteria</taxon>
        <taxon>Bacillati</taxon>
        <taxon>Chloroflexota</taxon>
        <taxon>Caldilineae</taxon>
        <taxon>Caldilineales</taxon>
        <taxon>Caldilineaceae</taxon>
        <taxon>Litorilinea</taxon>
    </lineage>
</organism>
<dbReference type="Proteomes" id="UP000317371">
    <property type="component" value="Unassembled WGS sequence"/>
</dbReference>
<proteinExistence type="inferred from homology"/>
<dbReference type="GO" id="GO:0043590">
    <property type="term" value="C:bacterial nucleoid"/>
    <property type="evidence" value="ECO:0007669"/>
    <property type="project" value="UniProtKB-UniRule"/>
</dbReference>
<keyword evidence="5" id="KW-1185">Reference proteome</keyword>
<evidence type="ECO:0000256" key="3">
    <source>
        <dbReference type="SAM" id="MobiDB-lite"/>
    </source>
</evidence>
<protein>
    <recommendedName>
        <fullName evidence="2">Nucleoid-associated protein FKZ61_12465</fullName>
    </recommendedName>
</protein>
<keyword evidence="2" id="KW-0963">Cytoplasm</keyword>
<reference evidence="4 5" key="1">
    <citation type="submission" date="2019-06" db="EMBL/GenBank/DDBJ databases">
        <title>Genome sequence of Litorilinea aerophila BAA-2444.</title>
        <authorList>
            <person name="Maclea K.S."/>
            <person name="Maurais E.G."/>
            <person name="Iannazzi L.C."/>
        </authorList>
    </citation>
    <scope>NUCLEOTIDE SEQUENCE [LARGE SCALE GENOMIC DNA]</scope>
    <source>
        <strain evidence="4 5">ATCC BAA-2444</strain>
    </source>
</reference>
<dbReference type="GO" id="GO:0005829">
    <property type="term" value="C:cytosol"/>
    <property type="evidence" value="ECO:0007669"/>
    <property type="project" value="TreeGrafter"/>
</dbReference>
<dbReference type="AlphaFoldDB" id="A0A540VF71"/>
<evidence type="ECO:0000313" key="5">
    <source>
        <dbReference type="Proteomes" id="UP000317371"/>
    </source>
</evidence>
<dbReference type="InterPro" id="IPR004401">
    <property type="entry name" value="YbaB/EbfC"/>
</dbReference>
<evidence type="ECO:0000256" key="1">
    <source>
        <dbReference type="ARBA" id="ARBA00023125"/>
    </source>
</evidence>
<dbReference type="Pfam" id="PF02575">
    <property type="entry name" value="YbaB_DNA_bd"/>
    <property type="match status" value="1"/>
</dbReference>
<dbReference type="PIRSF" id="PIRSF004555">
    <property type="entry name" value="UCP004555"/>
    <property type="match status" value="1"/>
</dbReference>
<name>A0A540VF71_9CHLR</name>
<feature type="region of interest" description="Disordered" evidence="3">
    <location>
        <begin position="1"/>
        <end position="27"/>
    </location>
</feature>
<dbReference type="HAMAP" id="MF_00274">
    <property type="entry name" value="DNA_YbaB_EbfC"/>
    <property type="match status" value="1"/>
</dbReference>
<dbReference type="GO" id="GO:0003677">
    <property type="term" value="F:DNA binding"/>
    <property type="evidence" value="ECO:0007669"/>
    <property type="project" value="UniProtKB-UniRule"/>
</dbReference>
<dbReference type="PANTHER" id="PTHR33449:SF1">
    <property type="entry name" value="NUCLEOID-ASSOCIATED PROTEIN YBAB"/>
    <property type="match status" value="1"/>
</dbReference>
<dbReference type="EMBL" id="VIGC01000014">
    <property type="protein sequence ID" value="TQE95408.1"/>
    <property type="molecule type" value="Genomic_DNA"/>
</dbReference>
<dbReference type="RefSeq" id="WP_141610464.1">
    <property type="nucleotide sequence ID" value="NZ_VIGC02000014.1"/>
</dbReference>
<accession>A0A540VF71</accession>
<dbReference type="InterPro" id="IPR036894">
    <property type="entry name" value="YbaB-like_sf"/>
</dbReference>
<keyword evidence="1 2" id="KW-0238">DNA-binding</keyword>
<dbReference type="NCBIfam" id="TIGR00103">
    <property type="entry name" value="DNA_YbaB_EbfC"/>
    <property type="match status" value="1"/>
</dbReference>
<comment type="subcellular location">
    <subcellularLocation>
        <location evidence="2">Cytoplasm</location>
        <location evidence="2">Nucleoid</location>
    </subcellularLocation>
</comment>
<comment type="similarity">
    <text evidence="2">Belongs to the YbaB/EbfC family.</text>
</comment>
<dbReference type="InParanoid" id="A0A540VF71"/>
<dbReference type="SUPFAM" id="SSF82607">
    <property type="entry name" value="YbaB-like"/>
    <property type="match status" value="1"/>
</dbReference>
<sequence length="126" mass="13190">MAKKRKHSGPRPSRGGIPGMGGGGLGNLMAQMQKLQEEMEKTQAALQEEEFTVSVGGGAVTIVATGEPRLRSVTINPEVVNADDVEMLQDLILTAVNDVLQKAQDLQEERMGGLTGGLGLPPGLGL</sequence>
<feature type="compositionally biased region" description="Gly residues" evidence="3">
    <location>
        <begin position="16"/>
        <end position="26"/>
    </location>
</feature>
<dbReference type="PANTHER" id="PTHR33449">
    <property type="entry name" value="NUCLEOID-ASSOCIATED PROTEIN YBAB"/>
    <property type="match status" value="1"/>
</dbReference>
<dbReference type="FunCoup" id="A0A540VF71">
    <property type="interactions" value="265"/>
</dbReference>
<comment type="subunit">
    <text evidence="2">Homodimer.</text>
</comment>
<gene>
    <name evidence="4" type="ORF">FKZ61_12465</name>
</gene>
<comment type="function">
    <text evidence="2">Binds to DNA and alters its conformation. May be involved in regulation of gene expression, nucleoid organization and DNA protection.</text>
</comment>
<dbReference type="Gene3D" id="3.30.1310.10">
    <property type="entry name" value="Nucleoid-associated protein YbaB-like domain"/>
    <property type="match status" value="1"/>
</dbReference>
<evidence type="ECO:0000313" key="4">
    <source>
        <dbReference type="EMBL" id="TQE95408.1"/>
    </source>
</evidence>
<dbReference type="OrthoDB" id="9809370at2"/>
<evidence type="ECO:0000256" key="2">
    <source>
        <dbReference type="HAMAP-Rule" id="MF_00274"/>
    </source>
</evidence>
<comment type="caution">
    <text evidence="4">The sequence shown here is derived from an EMBL/GenBank/DDBJ whole genome shotgun (WGS) entry which is preliminary data.</text>
</comment>